<dbReference type="PANTHER" id="PTHR30055:SF234">
    <property type="entry name" value="HTH-TYPE TRANSCRIPTIONAL REGULATOR BETI"/>
    <property type="match status" value="1"/>
</dbReference>
<dbReference type="PROSITE" id="PS50977">
    <property type="entry name" value="HTH_TETR_2"/>
    <property type="match status" value="1"/>
</dbReference>
<dbReference type="Pfam" id="PF00440">
    <property type="entry name" value="TetR_N"/>
    <property type="match status" value="1"/>
</dbReference>
<dbReference type="AlphaFoldDB" id="A0A916TBN4"/>
<evidence type="ECO:0000256" key="1">
    <source>
        <dbReference type="ARBA" id="ARBA00023015"/>
    </source>
</evidence>
<evidence type="ECO:0000256" key="4">
    <source>
        <dbReference type="PROSITE-ProRule" id="PRU00335"/>
    </source>
</evidence>
<dbReference type="SUPFAM" id="SSF46689">
    <property type="entry name" value="Homeodomain-like"/>
    <property type="match status" value="1"/>
</dbReference>
<comment type="caution">
    <text evidence="7">The sequence shown here is derived from an EMBL/GenBank/DDBJ whole genome shotgun (WGS) entry which is preliminary data.</text>
</comment>
<evidence type="ECO:0000256" key="5">
    <source>
        <dbReference type="SAM" id="MobiDB-lite"/>
    </source>
</evidence>
<keyword evidence="8" id="KW-1185">Reference proteome</keyword>
<keyword evidence="3" id="KW-0804">Transcription</keyword>
<reference evidence="7" key="2">
    <citation type="submission" date="2020-09" db="EMBL/GenBank/DDBJ databases">
        <authorList>
            <person name="Sun Q."/>
            <person name="Zhou Y."/>
        </authorList>
    </citation>
    <scope>NUCLEOTIDE SEQUENCE</scope>
    <source>
        <strain evidence="7">CGMCC 1.12827</strain>
    </source>
</reference>
<evidence type="ECO:0000259" key="6">
    <source>
        <dbReference type="PROSITE" id="PS50977"/>
    </source>
</evidence>
<accession>A0A916TBN4</accession>
<dbReference type="PRINTS" id="PR00455">
    <property type="entry name" value="HTHTETR"/>
</dbReference>
<gene>
    <name evidence="7" type="ORF">GCM10011489_26300</name>
</gene>
<dbReference type="PANTHER" id="PTHR30055">
    <property type="entry name" value="HTH-TYPE TRANSCRIPTIONAL REGULATOR RUTR"/>
    <property type="match status" value="1"/>
</dbReference>
<keyword evidence="2 4" id="KW-0238">DNA-binding</keyword>
<sequence>MTPAPDSASTSANALTTRASTSHASTREKLLDVAARHFAELGYRRTSVAAIARELSITPSAVYFHFENKEDLFVAAYDREAGRLSDVVLDPSRAAGDGFIEQLMLGLATQLPDYPLVYRVVRGLEPTLMPRLATGEIPARLRSALAVALRRGQEEGSVRTDIDREVMATALESILLALLLTTVQAQGAGRGERALAVRELIWAAIGRRPR</sequence>
<reference evidence="7" key="1">
    <citation type="journal article" date="2014" name="Int. J. Syst. Evol. Microbiol.">
        <title>Complete genome sequence of Corynebacterium casei LMG S-19264T (=DSM 44701T), isolated from a smear-ripened cheese.</title>
        <authorList>
            <consortium name="US DOE Joint Genome Institute (JGI-PGF)"/>
            <person name="Walter F."/>
            <person name="Albersmeier A."/>
            <person name="Kalinowski J."/>
            <person name="Ruckert C."/>
        </authorList>
    </citation>
    <scope>NUCLEOTIDE SEQUENCE</scope>
    <source>
        <strain evidence="7">CGMCC 1.12827</strain>
    </source>
</reference>
<dbReference type="GO" id="GO:0000976">
    <property type="term" value="F:transcription cis-regulatory region binding"/>
    <property type="evidence" value="ECO:0007669"/>
    <property type="project" value="TreeGrafter"/>
</dbReference>
<evidence type="ECO:0000256" key="2">
    <source>
        <dbReference type="ARBA" id="ARBA00023125"/>
    </source>
</evidence>
<proteinExistence type="predicted"/>
<feature type="region of interest" description="Disordered" evidence="5">
    <location>
        <begin position="1"/>
        <end position="23"/>
    </location>
</feature>
<evidence type="ECO:0000313" key="7">
    <source>
        <dbReference type="EMBL" id="GGB37185.1"/>
    </source>
</evidence>
<dbReference type="SUPFAM" id="SSF48498">
    <property type="entry name" value="Tetracyclin repressor-like, C-terminal domain"/>
    <property type="match status" value="1"/>
</dbReference>
<feature type="DNA-binding region" description="H-T-H motif" evidence="4">
    <location>
        <begin position="47"/>
        <end position="66"/>
    </location>
</feature>
<dbReference type="InterPro" id="IPR050109">
    <property type="entry name" value="HTH-type_TetR-like_transc_reg"/>
</dbReference>
<name>A0A916TBN4_9ACTN</name>
<dbReference type="RefSeq" id="WP_188587042.1">
    <property type="nucleotide sequence ID" value="NZ_BMGC01000019.1"/>
</dbReference>
<organism evidence="7 8">
    <name type="scientific">Gordonia jinhuaensis</name>
    <dbReference type="NCBI Taxonomy" id="1517702"/>
    <lineage>
        <taxon>Bacteria</taxon>
        <taxon>Bacillati</taxon>
        <taxon>Actinomycetota</taxon>
        <taxon>Actinomycetes</taxon>
        <taxon>Mycobacteriales</taxon>
        <taxon>Gordoniaceae</taxon>
        <taxon>Gordonia</taxon>
    </lineage>
</organism>
<dbReference type="Gene3D" id="1.10.357.10">
    <property type="entry name" value="Tetracycline Repressor, domain 2"/>
    <property type="match status" value="1"/>
</dbReference>
<dbReference type="GO" id="GO:0003700">
    <property type="term" value="F:DNA-binding transcription factor activity"/>
    <property type="evidence" value="ECO:0007669"/>
    <property type="project" value="TreeGrafter"/>
</dbReference>
<dbReference type="InterPro" id="IPR036271">
    <property type="entry name" value="Tet_transcr_reg_TetR-rel_C_sf"/>
</dbReference>
<dbReference type="EMBL" id="BMGC01000019">
    <property type="protein sequence ID" value="GGB37185.1"/>
    <property type="molecule type" value="Genomic_DNA"/>
</dbReference>
<dbReference type="InterPro" id="IPR001647">
    <property type="entry name" value="HTH_TetR"/>
</dbReference>
<keyword evidence="1" id="KW-0805">Transcription regulation</keyword>
<protein>
    <recommendedName>
        <fullName evidence="6">HTH tetR-type domain-containing protein</fullName>
    </recommendedName>
</protein>
<dbReference type="InterPro" id="IPR009057">
    <property type="entry name" value="Homeodomain-like_sf"/>
</dbReference>
<feature type="domain" description="HTH tetR-type" evidence="6">
    <location>
        <begin position="24"/>
        <end position="84"/>
    </location>
</feature>
<evidence type="ECO:0000313" key="8">
    <source>
        <dbReference type="Proteomes" id="UP000621454"/>
    </source>
</evidence>
<evidence type="ECO:0000256" key="3">
    <source>
        <dbReference type="ARBA" id="ARBA00023163"/>
    </source>
</evidence>
<dbReference type="Proteomes" id="UP000621454">
    <property type="component" value="Unassembled WGS sequence"/>
</dbReference>